<feature type="transmembrane region" description="Helical" evidence="5">
    <location>
        <begin position="72"/>
        <end position="95"/>
    </location>
</feature>
<keyword evidence="3 5" id="KW-1133">Transmembrane helix</keyword>
<dbReference type="Proteomes" id="UP000006804">
    <property type="component" value="Chromosome"/>
</dbReference>
<dbReference type="PROSITE" id="PS00217">
    <property type="entry name" value="SUGAR_TRANSPORT_2"/>
    <property type="match status" value="1"/>
</dbReference>
<dbReference type="EMBL" id="CP002351">
    <property type="protein sequence ID" value="AEH51764.1"/>
    <property type="molecule type" value="Genomic_DNA"/>
</dbReference>
<feature type="transmembrane region" description="Helical" evidence="5">
    <location>
        <begin position="130"/>
        <end position="153"/>
    </location>
</feature>
<feature type="domain" description="Major facilitator superfamily (MFS) profile" evidence="6">
    <location>
        <begin position="186"/>
        <end position="364"/>
    </location>
</feature>
<keyword evidence="2 5" id="KW-0812">Transmembrane</keyword>
<name>F7YVU2_9THEM</name>
<dbReference type="HOGENOM" id="CLU_752134_0_0_0"/>
<accession>F7YVU2</accession>
<evidence type="ECO:0000256" key="4">
    <source>
        <dbReference type="ARBA" id="ARBA00023136"/>
    </source>
</evidence>
<feature type="transmembrane region" description="Helical" evidence="5">
    <location>
        <begin position="104"/>
        <end position="124"/>
    </location>
</feature>
<dbReference type="AlphaFoldDB" id="F7YVU2"/>
<dbReference type="InterPro" id="IPR011701">
    <property type="entry name" value="MFS"/>
</dbReference>
<evidence type="ECO:0000256" key="1">
    <source>
        <dbReference type="ARBA" id="ARBA00004141"/>
    </source>
</evidence>
<dbReference type="InterPro" id="IPR020846">
    <property type="entry name" value="MFS_dom"/>
</dbReference>
<dbReference type="eggNOG" id="COG2271">
    <property type="taxonomic scope" value="Bacteria"/>
</dbReference>
<evidence type="ECO:0000259" key="6">
    <source>
        <dbReference type="PROSITE" id="PS50850"/>
    </source>
</evidence>
<comment type="subcellular location">
    <subcellularLocation>
        <location evidence="1">Membrane</location>
        <topology evidence="1">Multi-pass membrane protein</topology>
    </subcellularLocation>
</comment>
<sequence precursor="true">MLLQFRMRELGIDVFSISFLSTITSGIGSLASPFWGALSDEMKERKKTLMFPLIAGSVVFLFYSLVKKSWEFFLVAAVFTFLSSAYDPIVTAILIESSMFKPNVAILLLNVSGSLGLALGRLFVSPILNFTSVLNVMIVLYVVSLISLLFVMLTPSIPHPQYEITRTNLQRIFSAITSKTVLKRKNLWAMYLGSFLRQFGIGGTFAAIGVYLNEVIGLTKSQTLLLASSNPFMQIPSHLLFGWLVSRISSKVVATTGMFLSGIGAFLFAIAKVEDYTTVLLGYVVSGMGFGAFINGAVNFVSENVPQNRKAEFLGLLTSVRMFGSLFGPLAAGLLSSISFKLMFVVMGCAMIFGALVTGIYCEK</sequence>
<dbReference type="InterPro" id="IPR036259">
    <property type="entry name" value="MFS_trans_sf"/>
</dbReference>
<feature type="transmembrane region" description="Helical" evidence="5">
    <location>
        <begin position="313"/>
        <end position="336"/>
    </location>
</feature>
<dbReference type="InterPro" id="IPR052528">
    <property type="entry name" value="Sugar_transport-like"/>
</dbReference>
<dbReference type="PROSITE" id="PS50850">
    <property type="entry name" value="MFS"/>
    <property type="match status" value="1"/>
</dbReference>
<dbReference type="PANTHER" id="PTHR23526:SF4">
    <property type="entry name" value="INTEGRAL MEMBRANE TRANSPORT PROTEIN"/>
    <property type="match status" value="1"/>
</dbReference>
<dbReference type="STRING" id="688269.Theth_1719"/>
<keyword evidence="8" id="KW-1185">Reference proteome</keyword>
<feature type="transmembrane region" description="Helical" evidence="5">
    <location>
        <begin position="252"/>
        <end position="273"/>
    </location>
</feature>
<keyword evidence="4 5" id="KW-0472">Membrane</keyword>
<organism evidence="7 8">
    <name type="scientific">Pseudothermotoga thermarum DSM 5069</name>
    <dbReference type="NCBI Taxonomy" id="688269"/>
    <lineage>
        <taxon>Bacteria</taxon>
        <taxon>Thermotogati</taxon>
        <taxon>Thermotogota</taxon>
        <taxon>Thermotogae</taxon>
        <taxon>Thermotogales</taxon>
        <taxon>Thermotogaceae</taxon>
        <taxon>Pseudothermotoga</taxon>
    </lineage>
</organism>
<feature type="transmembrane region" description="Helical" evidence="5">
    <location>
        <begin position="342"/>
        <end position="362"/>
    </location>
</feature>
<protein>
    <submittedName>
        <fullName evidence="7">Major facilitator superfamily MFS_1</fullName>
    </submittedName>
</protein>
<proteinExistence type="predicted"/>
<dbReference type="PANTHER" id="PTHR23526">
    <property type="entry name" value="INTEGRAL MEMBRANE TRANSPORT PROTEIN-RELATED"/>
    <property type="match status" value="1"/>
</dbReference>
<reference evidence="7 8" key="1">
    <citation type="submission" date="2010-11" db="EMBL/GenBank/DDBJ databases">
        <title>The complete genome of Thermotoga thermarum DSM 5069.</title>
        <authorList>
            <consortium name="US DOE Joint Genome Institute (JGI-PGF)"/>
            <person name="Lucas S."/>
            <person name="Copeland A."/>
            <person name="Lapidus A."/>
            <person name="Bruce D."/>
            <person name="Goodwin L."/>
            <person name="Pitluck S."/>
            <person name="Kyrpides N."/>
            <person name="Mavromatis K."/>
            <person name="Ivanova N."/>
            <person name="Zeytun A."/>
            <person name="Brettin T."/>
            <person name="Detter J.C."/>
            <person name="Tapia R."/>
            <person name="Han C."/>
            <person name="Land M."/>
            <person name="Hauser L."/>
            <person name="Markowitz V."/>
            <person name="Cheng J.-F."/>
            <person name="Hugenholtz P."/>
            <person name="Woyke T."/>
            <person name="Wu D."/>
            <person name="Spring S."/>
            <person name="Schroeder M."/>
            <person name="Brambilla E."/>
            <person name="Klenk H.-P."/>
            <person name="Eisen J.A."/>
        </authorList>
    </citation>
    <scope>NUCLEOTIDE SEQUENCE [LARGE SCALE GENOMIC DNA]</scope>
    <source>
        <strain evidence="7 8">DSM 5069</strain>
    </source>
</reference>
<evidence type="ECO:0000256" key="3">
    <source>
        <dbReference type="ARBA" id="ARBA00022989"/>
    </source>
</evidence>
<feature type="transmembrane region" description="Helical" evidence="5">
    <location>
        <begin position="49"/>
        <end position="66"/>
    </location>
</feature>
<dbReference type="Pfam" id="PF07690">
    <property type="entry name" value="MFS_1"/>
    <property type="match status" value="1"/>
</dbReference>
<evidence type="ECO:0000256" key="2">
    <source>
        <dbReference type="ARBA" id="ARBA00022692"/>
    </source>
</evidence>
<dbReference type="Gene3D" id="1.20.1250.20">
    <property type="entry name" value="MFS general substrate transporter like domains"/>
    <property type="match status" value="2"/>
</dbReference>
<dbReference type="GO" id="GO:0022857">
    <property type="term" value="F:transmembrane transporter activity"/>
    <property type="evidence" value="ECO:0007669"/>
    <property type="project" value="InterPro"/>
</dbReference>
<dbReference type="InterPro" id="IPR005829">
    <property type="entry name" value="Sugar_transporter_CS"/>
</dbReference>
<gene>
    <name evidence="7" type="ORF">Theth_1719</name>
</gene>
<feature type="transmembrane region" description="Helical" evidence="5">
    <location>
        <begin position="12"/>
        <end position="37"/>
    </location>
</feature>
<dbReference type="SUPFAM" id="SSF103473">
    <property type="entry name" value="MFS general substrate transporter"/>
    <property type="match status" value="1"/>
</dbReference>
<evidence type="ECO:0000256" key="5">
    <source>
        <dbReference type="SAM" id="Phobius"/>
    </source>
</evidence>
<evidence type="ECO:0000313" key="8">
    <source>
        <dbReference type="Proteomes" id="UP000006804"/>
    </source>
</evidence>
<dbReference type="GO" id="GO:0016020">
    <property type="term" value="C:membrane"/>
    <property type="evidence" value="ECO:0007669"/>
    <property type="project" value="UniProtKB-SubCell"/>
</dbReference>
<feature type="transmembrane region" description="Helical" evidence="5">
    <location>
        <begin position="188"/>
        <end position="212"/>
    </location>
</feature>
<dbReference type="KEGG" id="tta:Theth_1719"/>
<feature type="transmembrane region" description="Helical" evidence="5">
    <location>
        <begin position="279"/>
        <end position="301"/>
    </location>
</feature>
<evidence type="ECO:0000313" key="7">
    <source>
        <dbReference type="EMBL" id="AEH51764.1"/>
    </source>
</evidence>
<dbReference type="PATRIC" id="fig|688269.3.peg.1770"/>